<dbReference type="Proteomes" id="UP000215861">
    <property type="component" value="Unassembled WGS sequence"/>
</dbReference>
<protein>
    <submittedName>
        <fullName evidence="2">Pilus assembly protein PilW</fullName>
    </submittedName>
</protein>
<keyword evidence="1" id="KW-0812">Transmembrane</keyword>
<evidence type="ECO:0000313" key="3">
    <source>
        <dbReference type="Proteomes" id="UP000215861"/>
    </source>
</evidence>
<proteinExistence type="predicted"/>
<dbReference type="OrthoDB" id="5296662at2"/>
<reference evidence="2 3" key="1">
    <citation type="submission" date="2017-08" db="EMBL/GenBank/DDBJ databases">
        <title>Genomic and metabolic characterisation of spoilage-associated Pseudomonas species.</title>
        <authorList>
            <person name="Stanborough T."/>
            <person name="Fegan N."/>
            <person name="Powell S.M."/>
            <person name="Singh T."/>
            <person name="Tamplin M.L."/>
            <person name="Chandry P.S."/>
        </authorList>
    </citation>
    <scope>NUCLEOTIDE SEQUENCE [LARGE SCALE GENOMIC DNA]</scope>
    <source>
        <strain evidence="2 3">F1801</strain>
    </source>
</reference>
<organism evidence="2 3">
    <name type="scientific">Pseudomonas fragi</name>
    <dbReference type="NCBI Taxonomy" id="296"/>
    <lineage>
        <taxon>Bacteria</taxon>
        <taxon>Pseudomonadati</taxon>
        <taxon>Pseudomonadota</taxon>
        <taxon>Gammaproteobacteria</taxon>
        <taxon>Pseudomonadales</taxon>
        <taxon>Pseudomonadaceae</taxon>
        <taxon>Pseudomonas</taxon>
    </lineage>
</organism>
<accession>A0A267A5S1</accession>
<dbReference type="AlphaFoldDB" id="A0A267A5S1"/>
<dbReference type="EMBL" id="NQKQ01000027">
    <property type="protein sequence ID" value="PAA07227.1"/>
    <property type="molecule type" value="Genomic_DNA"/>
</dbReference>
<keyword evidence="1" id="KW-0472">Membrane</keyword>
<keyword evidence="1" id="KW-1133">Transmembrane helix</keyword>
<dbReference type="RefSeq" id="WP_095037930.1">
    <property type="nucleotide sequence ID" value="NZ_NQKQ01000027.1"/>
</dbReference>
<evidence type="ECO:0000256" key="1">
    <source>
        <dbReference type="SAM" id="Phobius"/>
    </source>
</evidence>
<dbReference type="Pfam" id="PF07963">
    <property type="entry name" value="N_methyl"/>
    <property type="match status" value="1"/>
</dbReference>
<evidence type="ECO:0000313" key="2">
    <source>
        <dbReference type="EMBL" id="PAA07227.1"/>
    </source>
</evidence>
<dbReference type="InterPro" id="IPR012902">
    <property type="entry name" value="N_methyl_site"/>
</dbReference>
<dbReference type="PROSITE" id="PS51257">
    <property type="entry name" value="PROKAR_LIPOPROTEIN"/>
    <property type="match status" value="1"/>
</dbReference>
<name>A0A267A5S1_PSEFR</name>
<sequence length="227" mass="24910">MSNPRSGFGLIELMVALALGMLVVLGMTQMFSSCREAYLSQQSSAMLQEDARYVLSKLAREIRMAGMLGCLSIDRIVDAPPVFKTPVSWQGGVLRMISPDVALQAAKPDWTVVSDCATYARAYPGAKMTLAPGEMAFPLRELFYRFEHGQLKIGPNKTVLLDNVAAFDVSFGIADLAGSHSGLRYEYRLAKGSSLRSIRIGLTLRDRTGRVKDQAYLLEVALRNLLA</sequence>
<gene>
    <name evidence="2" type="ORF">CJU81_19720</name>
</gene>
<feature type="transmembrane region" description="Helical" evidence="1">
    <location>
        <begin position="6"/>
        <end position="25"/>
    </location>
</feature>
<comment type="caution">
    <text evidence="2">The sequence shown here is derived from an EMBL/GenBank/DDBJ whole genome shotgun (WGS) entry which is preliminary data.</text>
</comment>